<reference evidence="1 2" key="1">
    <citation type="submission" date="2019-03" db="EMBL/GenBank/DDBJ databases">
        <title>Genomic Encyclopedia of Type Strains, Phase IV (KMG-IV): sequencing the most valuable type-strain genomes for metagenomic binning, comparative biology and taxonomic classification.</title>
        <authorList>
            <person name="Goeker M."/>
        </authorList>
    </citation>
    <scope>NUCLEOTIDE SEQUENCE [LARGE SCALE GENOMIC DNA]</scope>
    <source>
        <strain evidence="1 2">DSM 24455</strain>
    </source>
</reference>
<sequence>MIEGLIQIGQSALKERGLLENIIKELEPEVKGKRRHVLKINFSTSETKLEFNLDEEMNTGTSSKYCYVGPADGANSPQWYASSSNITYFLNQTINSLTDIDLGDPLNSKIKYILENYFVDLEDETLKRYRYALDLSKIGIQNFNVKERYNEYIASGKKGSKFSDVLAKELEAFLKSQYGVKLNDFGLFVICIDGVPLTDYEEYRRAVLESKKPKKKAARKSEKSICHICGNSENVSDDLTKTKLKYYTTNLAIFASGFNKSNYKKNMQLCENCLNSLLAGETYVINNFSTKLATFKVYIIPHFIYGENIDIRDLDFIKDKINYSFDTLKNLSDIDEFRNELDMSLSFNDTNAYFLLNFMFYKNVQKSTKIQRLINDVNPGIFRTLCKSIDLAKKETGPFLGKHDFNLYTIYNMTPIRESKGEATEYRNILNIYDAILTLRSLDRRNLINGFCRAAAIINRKQENDNYGEYNISRYKTIEGYINRTLIFLKMLEKLGCLKEGEAMDVSKLSVRDDLKEYIEAMGYDEERAALFLLGYLIGEVGNAQRKRLNDKKPILNKLNFNGIDKQKILRLSSDVFNKLNQEKVNDKPLRVYNEAVYFEFKRLLDKNLANWSLNKNENLYYILSGYSYASVKPFLKEDEKDEQ</sequence>
<dbReference type="Proteomes" id="UP000295325">
    <property type="component" value="Unassembled WGS sequence"/>
</dbReference>
<dbReference type="NCBIfam" id="TIGR02591">
    <property type="entry name" value="cas_Csh1"/>
    <property type="match status" value="1"/>
</dbReference>
<accession>A0A4R7KBT1</accession>
<proteinExistence type="predicted"/>
<dbReference type="InterPro" id="IPR013420">
    <property type="entry name" value="CRISPR-assoc_prot_Cas8b/Csh1_C"/>
</dbReference>
<comment type="caution">
    <text evidence="1">The sequence shown here is derived from an EMBL/GenBank/DDBJ whole genome shotgun (WGS) entry which is preliminary data.</text>
</comment>
<dbReference type="AlphaFoldDB" id="A0A4R7KBT1"/>
<name>A0A4R7KBT1_9CLOT</name>
<gene>
    <name evidence="1" type="ORF">EDD71_11619</name>
</gene>
<dbReference type="RefSeq" id="WP_133628565.1">
    <property type="nucleotide sequence ID" value="NZ_SOAZ01000016.1"/>
</dbReference>
<dbReference type="EMBL" id="SOAZ01000016">
    <property type="protein sequence ID" value="TDT51936.1"/>
    <property type="molecule type" value="Genomic_DNA"/>
</dbReference>
<dbReference type="InterPro" id="IPR013389">
    <property type="entry name" value="CRISPR-assoc_prot_Cas8b"/>
</dbReference>
<evidence type="ECO:0000313" key="1">
    <source>
        <dbReference type="EMBL" id="TDT51936.1"/>
    </source>
</evidence>
<protein>
    <submittedName>
        <fullName evidence="1">CRISPR-associated Csh1 family protein</fullName>
    </submittedName>
</protein>
<organism evidence="1 2">
    <name type="scientific">Fonticella tunisiensis</name>
    <dbReference type="NCBI Taxonomy" id="1096341"/>
    <lineage>
        <taxon>Bacteria</taxon>
        <taxon>Bacillati</taxon>
        <taxon>Bacillota</taxon>
        <taxon>Clostridia</taxon>
        <taxon>Eubacteriales</taxon>
        <taxon>Clostridiaceae</taxon>
        <taxon>Fonticella</taxon>
    </lineage>
</organism>
<dbReference type="Pfam" id="PF09484">
    <property type="entry name" value="Cas_TM1802"/>
    <property type="match status" value="1"/>
</dbReference>
<dbReference type="NCBIfam" id="TIGR02556">
    <property type="entry name" value="cas_TM1802"/>
    <property type="match status" value="1"/>
</dbReference>
<evidence type="ECO:0000313" key="2">
    <source>
        <dbReference type="Proteomes" id="UP000295325"/>
    </source>
</evidence>
<dbReference type="OrthoDB" id="1706583at2"/>
<keyword evidence="2" id="KW-1185">Reference proteome</keyword>